<dbReference type="CDD" id="cd06445">
    <property type="entry name" value="ATase"/>
    <property type="match status" value="1"/>
</dbReference>
<dbReference type="Pfam" id="PF02870">
    <property type="entry name" value="Methyltransf_1N"/>
    <property type="match status" value="1"/>
</dbReference>
<proteinExistence type="inferred from homology"/>
<comment type="catalytic activity">
    <reaction evidence="9">
        <text>a 6-O-methyl-2'-deoxyguanosine in DNA + L-cysteinyl-[protein] = S-methyl-L-cysteinyl-[protein] + a 2'-deoxyguanosine in DNA</text>
        <dbReference type="Rhea" id="RHEA:24000"/>
        <dbReference type="Rhea" id="RHEA-COMP:10131"/>
        <dbReference type="Rhea" id="RHEA-COMP:10132"/>
        <dbReference type="Rhea" id="RHEA-COMP:11367"/>
        <dbReference type="Rhea" id="RHEA-COMP:11368"/>
        <dbReference type="ChEBI" id="CHEBI:29950"/>
        <dbReference type="ChEBI" id="CHEBI:82612"/>
        <dbReference type="ChEBI" id="CHEBI:85445"/>
        <dbReference type="ChEBI" id="CHEBI:85448"/>
        <dbReference type="EC" id="2.1.1.63"/>
    </reaction>
</comment>
<evidence type="ECO:0000256" key="4">
    <source>
        <dbReference type="ARBA" id="ARBA00022490"/>
    </source>
</evidence>
<keyword evidence="7" id="KW-0227">DNA damage</keyword>
<evidence type="ECO:0000256" key="9">
    <source>
        <dbReference type="ARBA" id="ARBA00049348"/>
    </source>
</evidence>
<evidence type="ECO:0000259" key="11">
    <source>
        <dbReference type="Pfam" id="PF02870"/>
    </source>
</evidence>
<evidence type="ECO:0000256" key="6">
    <source>
        <dbReference type="ARBA" id="ARBA00022679"/>
    </source>
</evidence>
<accession>A0A6J6YP63</accession>
<dbReference type="Pfam" id="PF01035">
    <property type="entry name" value="DNA_binding_1"/>
    <property type="match status" value="1"/>
</dbReference>
<dbReference type="PANTHER" id="PTHR10815:SF5">
    <property type="entry name" value="METHYLATED-DNA--PROTEIN-CYSTEINE METHYLTRANSFERASE"/>
    <property type="match status" value="1"/>
</dbReference>
<dbReference type="InterPro" id="IPR014048">
    <property type="entry name" value="MethylDNA_cys_MeTrfase_DNA-bd"/>
</dbReference>
<evidence type="ECO:0000313" key="12">
    <source>
        <dbReference type="EMBL" id="CAB4811280.1"/>
    </source>
</evidence>
<evidence type="ECO:0000256" key="2">
    <source>
        <dbReference type="ARBA" id="ARBA00008711"/>
    </source>
</evidence>
<dbReference type="InterPro" id="IPR001497">
    <property type="entry name" value="MethylDNA_cys_MeTrfase_AS"/>
</dbReference>
<keyword evidence="4" id="KW-0963">Cytoplasm</keyword>
<dbReference type="GO" id="GO:0003908">
    <property type="term" value="F:methylated-DNA-[protein]-cysteine S-methyltransferase activity"/>
    <property type="evidence" value="ECO:0007669"/>
    <property type="project" value="UniProtKB-EC"/>
</dbReference>
<evidence type="ECO:0000256" key="7">
    <source>
        <dbReference type="ARBA" id="ARBA00022763"/>
    </source>
</evidence>
<dbReference type="HAMAP" id="MF_00772">
    <property type="entry name" value="OGT"/>
    <property type="match status" value="1"/>
</dbReference>
<dbReference type="InterPro" id="IPR036631">
    <property type="entry name" value="MGMT_N_sf"/>
</dbReference>
<feature type="domain" description="Methylguanine DNA methyltransferase ribonuclease-like" evidence="11">
    <location>
        <begin position="2"/>
        <end position="76"/>
    </location>
</feature>
<keyword evidence="5" id="KW-0489">Methyltransferase</keyword>
<dbReference type="AlphaFoldDB" id="A0A6J6YP63"/>
<organism evidence="12">
    <name type="scientific">freshwater metagenome</name>
    <dbReference type="NCBI Taxonomy" id="449393"/>
    <lineage>
        <taxon>unclassified sequences</taxon>
        <taxon>metagenomes</taxon>
        <taxon>ecological metagenomes</taxon>
    </lineage>
</organism>
<keyword evidence="8" id="KW-0234">DNA repair</keyword>
<comment type="similarity">
    <text evidence="2">Belongs to the MGMT family.</text>
</comment>
<reference evidence="12" key="1">
    <citation type="submission" date="2020-05" db="EMBL/GenBank/DDBJ databases">
        <authorList>
            <person name="Chiriac C."/>
            <person name="Salcher M."/>
            <person name="Ghai R."/>
            <person name="Kavagutti S V."/>
        </authorList>
    </citation>
    <scope>NUCLEOTIDE SEQUENCE</scope>
</reference>
<dbReference type="EMBL" id="CAFAAI010000312">
    <property type="protein sequence ID" value="CAB4811280.1"/>
    <property type="molecule type" value="Genomic_DNA"/>
</dbReference>
<evidence type="ECO:0000256" key="8">
    <source>
        <dbReference type="ARBA" id="ARBA00023204"/>
    </source>
</evidence>
<dbReference type="InterPro" id="IPR036217">
    <property type="entry name" value="MethylDNA_cys_MeTrfase_DNAb"/>
</dbReference>
<protein>
    <recommendedName>
        <fullName evidence="3">methylated-DNA--[protein]-cysteine S-methyltransferase</fullName>
        <ecNumber evidence="3">2.1.1.63</ecNumber>
    </recommendedName>
</protein>
<sequence>MLYETTMSTPVGVLTLVASEVGLRAVLWQTEKPNRVRLDNRDGGEIDPNGVLDAAREQLSEYFAGTRTEFDLALDPQGTDFQQATWMVLRSIAFAETVSYGEQARRMGDSRKARAVGAANGRNPLSIVVPCHRVVGADGSLTGFAAGIDAKSWLLNHERSVAAAQRTAVRSN</sequence>
<dbReference type="PANTHER" id="PTHR10815">
    <property type="entry name" value="METHYLATED-DNA--PROTEIN-CYSTEINE METHYLTRANSFERASE"/>
    <property type="match status" value="1"/>
</dbReference>
<dbReference type="InterPro" id="IPR036388">
    <property type="entry name" value="WH-like_DNA-bd_sf"/>
</dbReference>
<dbReference type="SUPFAM" id="SSF53155">
    <property type="entry name" value="Methylated DNA-protein cysteine methyltransferase domain"/>
    <property type="match status" value="1"/>
</dbReference>
<dbReference type="InterPro" id="IPR008332">
    <property type="entry name" value="MethylG_MeTrfase_N"/>
</dbReference>
<feature type="domain" description="Methylated-DNA-[protein]-cysteine S-methyltransferase DNA binding" evidence="10">
    <location>
        <begin position="80"/>
        <end position="159"/>
    </location>
</feature>
<dbReference type="PROSITE" id="PS00374">
    <property type="entry name" value="MGMT"/>
    <property type="match status" value="1"/>
</dbReference>
<name>A0A6J6YP63_9ZZZZ</name>
<dbReference type="Gene3D" id="3.30.160.70">
    <property type="entry name" value="Methylated DNA-protein cysteine methyltransferase domain"/>
    <property type="match status" value="1"/>
</dbReference>
<comment type="catalytic activity">
    <reaction evidence="1">
        <text>a 4-O-methyl-thymidine in DNA + L-cysteinyl-[protein] = a thymidine in DNA + S-methyl-L-cysteinyl-[protein]</text>
        <dbReference type="Rhea" id="RHEA:53428"/>
        <dbReference type="Rhea" id="RHEA-COMP:10131"/>
        <dbReference type="Rhea" id="RHEA-COMP:10132"/>
        <dbReference type="Rhea" id="RHEA-COMP:13555"/>
        <dbReference type="Rhea" id="RHEA-COMP:13556"/>
        <dbReference type="ChEBI" id="CHEBI:29950"/>
        <dbReference type="ChEBI" id="CHEBI:82612"/>
        <dbReference type="ChEBI" id="CHEBI:137386"/>
        <dbReference type="ChEBI" id="CHEBI:137387"/>
        <dbReference type="EC" id="2.1.1.63"/>
    </reaction>
</comment>
<gene>
    <name evidence="12" type="ORF">UFOPK2992_01598</name>
</gene>
<evidence type="ECO:0000259" key="10">
    <source>
        <dbReference type="Pfam" id="PF01035"/>
    </source>
</evidence>
<dbReference type="FunFam" id="1.10.10.10:FF:000214">
    <property type="entry name" value="Methylated-DNA--protein-cysteine methyltransferase"/>
    <property type="match status" value="1"/>
</dbReference>
<dbReference type="SUPFAM" id="SSF46767">
    <property type="entry name" value="Methylated DNA-protein cysteine methyltransferase, C-terminal domain"/>
    <property type="match status" value="1"/>
</dbReference>
<keyword evidence="6" id="KW-0808">Transferase</keyword>
<dbReference type="NCBIfam" id="TIGR00589">
    <property type="entry name" value="ogt"/>
    <property type="match status" value="1"/>
</dbReference>
<dbReference type="EC" id="2.1.1.63" evidence="3"/>
<dbReference type="GO" id="GO:0006281">
    <property type="term" value="P:DNA repair"/>
    <property type="evidence" value="ECO:0007669"/>
    <property type="project" value="UniProtKB-KW"/>
</dbReference>
<dbReference type="Gene3D" id="1.10.10.10">
    <property type="entry name" value="Winged helix-like DNA-binding domain superfamily/Winged helix DNA-binding domain"/>
    <property type="match status" value="1"/>
</dbReference>
<dbReference type="GO" id="GO:0032259">
    <property type="term" value="P:methylation"/>
    <property type="evidence" value="ECO:0007669"/>
    <property type="project" value="UniProtKB-KW"/>
</dbReference>
<evidence type="ECO:0000256" key="1">
    <source>
        <dbReference type="ARBA" id="ARBA00001286"/>
    </source>
</evidence>
<evidence type="ECO:0000256" key="5">
    <source>
        <dbReference type="ARBA" id="ARBA00022603"/>
    </source>
</evidence>
<dbReference type="InterPro" id="IPR023546">
    <property type="entry name" value="MGMT"/>
</dbReference>
<evidence type="ECO:0000256" key="3">
    <source>
        <dbReference type="ARBA" id="ARBA00011918"/>
    </source>
</evidence>